<dbReference type="Gene3D" id="3.40.50.150">
    <property type="entry name" value="Vaccinia Virus protein VP39"/>
    <property type="match status" value="1"/>
</dbReference>
<evidence type="ECO:0000313" key="2">
    <source>
        <dbReference type="EMBL" id="SUN35533.1"/>
    </source>
</evidence>
<dbReference type="GO" id="GO:0008170">
    <property type="term" value="F:N-methyltransferase activity"/>
    <property type="evidence" value="ECO:0007669"/>
    <property type="project" value="InterPro"/>
</dbReference>
<dbReference type="GO" id="GO:0003677">
    <property type="term" value="F:DNA binding"/>
    <property type="evidence" value="ECO:0007669"/>
    <property type="project" value="InterPro"/>
</dbReference>
<dbReference type="PANTHER" id="PTHR41313:SF1">
    <property type="entry name" value="DNA METHYLASE ADENINE-SPECIFIC DOMAIN-CONTAINING PROTEIN"/>
    <property type="match status" value="1"/>
</dbReference>
<dbReference type="Gene3D" id="1.10.150.470">
    <property type="match status" value="1"/>
</dbReference>
<dbReference type="InterPro" id="IPR052933">
    <property type="entry name" value="DNA_Protect_Modify"/>
</dbReference>
<dbReference type="PIRSF" id="PIRSF026567">
    <property type="entry name" value="Adenine_mtase_bact_prd"/>
    <property type="match status" value="1"/>
</dbReference>
<reference evidence="2 3" key="1">
    <citation type="submission" date="2018-06" db="EMBL/GenBank/DDBJ databases">
        <authorList>
            <consortium name="Pathogen Informatics"/>
            <person name="Doyle S."/>
        </authorList>
    </citation>
    <scope>NUCLEOTIDE SEQUENCE [LARGE SCALE GENOMIC DNA]</scope>
    <source>
        <strain evidence="3">NCTC 11391</strain>
    </source>
</reference>
<gene>
    <name evidence="2" type="ORF">NCTC11391_00560</name>
</gene>
<keyword evidence="3" id="KW-1185">Reference proteome</keyword>
<sequence length="347" mass="39365">MNNSGFIISYYVTSESLLIPIFWHFCYDRSMNFESIEKAYELLLENVQLLQNDLKTNAYDALIEQNVIYLDAKSENETVLANHQTLRDLGLSKEEWRRAYQFLFIKLAQSEPLQANHQFTPDSIGFVLLFLLENLTKEQKLDVLEIGSGTGNLAQILINNSSKKLDYLGLEVDDLLIDLSASIADVVGSELSFAQEDAVRPSLLKESDIIVSDLPLGYYPDDSIASRYQVAAQNEHTYAHHLLMEQSLKYLKAKGFAIFLAPVNLLTSPQSDLLKAWLKGYADIVAVITLPEELFGNPANAKSIFVLQKQTVQAPETFVYPLSDLQDRDKLLDFMENFKKWSADYIL</sequence>
<evidence type="ECO:0000313" key="3">
    <source>
        <dbReference type="Proteomes" id="UP000254082"/>
    </source>
</evidence>
<keyword evidence="2" id="KW-0489">Methyltransferase</keyword>
<evidence type="ECO:0000259" key="1">
    <source>
        <dbReference type="Pfam" id="PF02384"/>
    </source>
</evidence>
<proteinExistence type="predicted"/>
<dbReference type="GO" id="GO:0032259">
    <property type="term" value="P:methylation"/>
    <property type="evidence" value="ECO:0007669"/>
    <property type="project" value="UniProtKB-KW"/>
</dbReference>
<dbReference type="InterPro" id="IPR003356">
    <property type="entry name" value="DNA_methylase_A-5"/>
</dbReference>
<feature type="domain" description="DNA methylase adenine-specific" evidence="1">
    <location>
        <begin position="98"/>
        <end position="324"/>
    </location>
</feature>
<organism evidence="2 3">
    <name type="scientific">Streptococcus downei MFe28</name>
    <dbReference type="NCBI Taxonomy" id="764290"/>
    <lineage>
        <taxon>Bacteria</taxon>
        <taxon>Bacillati</taxon>
        <taxon>Bacillota</taxon>
        <taxon>Bacilli</taxon>
        <taxon>Lactobacillales</taxon>
        <taxon>Streptococcaceae</taxon>
        <taxon>Streptococcus</taxon>
    </lineage>
</organism>
<dbReference type="Proteomes" id="UP000254082">
    <property type="component" value="Unassembled WGS sequence"/>
</dbReference>
<dbReference type="InterPro" id="IPR029063">
    <property type="entry name" value="SAM-dependent_MTases_sf"/>
</dbReference>
<dbReference type="CDD" id="cd02440">
    <property type="entry name" value="AdoMet_MTases"/>
    <property type="match status" value="1"/>
</dbReference>
<dbReference type="SUPFAM" id="SSF53335">
    <property type="entry name" value="S-adenosyl-L-methionine-dependent methyltransferases"/>
    <property type="match status" value="1"/>
</dbReference>
<dbReference type="EMBL" id="UHFA01000002">
    <property type="protein sequence ID" value="SUN35533.1"/>
    <property type="molecule type" value="Genomic_DNA"/>
</dbReference>
<dbReference type="AlphaFoldDB" id="A0A380JCF1"/>
<accession>A0A380JCF1</accession>
<keyword evidence="2" id="KW-0808">Transferase</keyword>
<dbReference type="InterPro" id="IPR016843">
    <property type="entry name" value="S-AdoMet-dep_Ade-MeTrfase_prd"/>
</dbReference>
<dbReference type="Pfam" id="PF02384">
    <property type="entry name" value="N6_Mtase"/>
    <property type="match status" value="1"/>
</dbReference>
<dbReference type="PANTHER" id="PTHR41313">
    <property type="entry name" value="ADENINE-SPECIFIC METHYLTRANSFERASE"/>
    <property type="match status" value="1"/>
</dbReference>
<name>A0A380JCF1_STRDO</name>
<protein>
    <submittedName>
        <fullName evidence="2">Adenine-specific DNA methylase</fullName>
    </submittedName>
</protein>